<name>A0A5P9QDN2_9MICO</name>
<dbReference type="PANTHER" id="PTHR46797:SF1">
    <property type="entry name" value="METHYLPHOSPHONATE SYNTHASE"/>
    <property type="match status" value="1"/>
</dbReference>
<protein>
    <recommendedName>
        <fullName evidence="3">HTH cro/C1-type domain-containing protein</fullName>
    </recommendedName>
</protein>
<feature type="region of interest" description="Disordered" evidence="2">
    <location>
        <begin position="83"/>
        <end position="113"/>
    </location>
</feature>
<reference evidence="4 5" key="1">
    <citation type="submission" date="2019-10" db="EMBL/GenBank/DDBJ databases">
        <title>Genome sequence of Luteimicrobium xylanilyticum HY-24.</title>
        <authorList>
            <person name="Kim D.Y."/>
            <person name="Park H.-Y."/>
        </authorList>
    </citation>
    <scope>NUCLEOTIDE SEQUENCE [LARGE SCALE GENOMIC DNA]</scope>
    <source>
        <strain evidence="4 5">HY-24</strain>
    </source>
</reference>
<dbReference type="RefSeq" id="WP_051136301.1">
    <property type="nucleotide sequence ID" value="NZ_BAABIH010000016.1"/>
</dbReference>
<dbReference type="SMART" id="SM00530">
    <property type="entry name" value="HTH_XRE"/>
    <property type="match status" value="1"/>
</dbReference>
<dbReference type="CDD" id="cd00093">
    <property type="entry name" value="HTH_XRE"/>
    <property type="match status" value="1"/>
</dbReference>
<evidence type="ECO:0000259" key="3">
    <source>
        <dbReference type="PROSITE" id="PS50943"/>
    </source>
</evidence>
<dbReference type="PROSITE" id="PS50943">
    <property type="entry name" value="HTH_CROC1"/>
    <property type="match status" value="1"/>
</dbReference>
<dbReference type="OrthoDB" id="4282897at2"/>
<dbReference type="SUPFAM" id="SSF47413">
    <property type="entry name" value="lambda repressor-like DNA-binding domains"/>
    <property type="match status" value="1"/>
</dbReference>
<evidence type="ECO:0000256" key="2">
    <source>
        <dbReference type="SAM" id="MobiDB-lite"/>
    </source>
</evidence>
<gene>
    <name evidence="4" type="ORF">KDY119_03115</name>
</gene>
<keyword evidence="5" id="KW-1185">Reference proteome</keyword>
<evidence type="ECO:0000313" key="4">
    <source>
        <dbReference type="EMBL" id="QFU99583.1"/>
    </source>
</evidence>
<dbReference type="EMBL" id="CP045529">
    <property type="protein sequence ID" value="QFU99583.1"/>
    <property type="molecule type" value="Genomic_DNA"/>
</dbReference>
<dbReference type="InterPro" id="IPR011051">
    <property type="entry name" value="RmlC_Cupin_sf"/>
</dbReference>
<dbReference type="InterPro" id="IPR050807">
    <property type="entry name" value="TransReg_Diox_bact_type"/>
</dbReference>
<keyword evidence="1" id="KW-0238">DNA-binding</keyword>
<dbReference type="Pfam" id="PF07883">
    <property type="entry name" value="Cupin_2"/>
    <property type="match status" value="1"/>
</dbReference>
<sequence length="217" mass="23942">MSPIASPAVPTLERVVDEQAQRVGARIRALRRAHGLTLIQVAERTGLSHPFLSQLERGHARPSMVSLERIARALGTSQVELLAAGDPEQRDPDDPRPQVLRSSEGARGPFSQGEARLLVRGARAFEPLEWVGANTDPGDYYLHDEDEFLYVIEGDVLLDLGDDGTARLGPGDSAYYRGGTPHRWRSADGTQFRLVVVKQKPQLPDPPTGRRRDRSQP</sequence>
<organism evidence="4 5">
    <name type="scientific">Luteimicrobium xylanilyticum</name>
    <dbReference type="NCBI Taxonomy" id="1133546"/>
    <lineage>
        <taxon>Bacteria</taxon>
        <taxon>Bacillati</taxon>
        <taxon>Actinomycetota</taxon>
        <taxon>Actinomycetes</taxon>
        <taxon>Micrococcales</taxon>
        <taxon>Luteimicrobium</taxon>
    </lineage>
</organism>
<dbReference type="AlphaFoldDB" id="A0A5P9QDN2"/>
<dbReference type="GO" id="GO:0005829">
    <property type="term" value="C:cytosol"/>
    <property type="evidence" value="ECO:0007669"/>
    <property type="project" value="TreeGrafter"/>
</dbReference>
<dbReference type="KEGG" id="lxl:KDY119_03115"/>
<feature type="compositionally biased region" description="Basic and acidic residues" evidence="2">
    <location>
        <begin position="208"/>
        <end position="217"/>
    </location>
</feature>
<dbReference type="PANTHER" id="PTHR46797">
    <property type="entry name" value="HTH-TYPE TRANSCRIPTIONAL REGULATOR"/>
    <property type="match status" value="1"/>
</dbReference>
<feature type="compositionally biased region" description="Basic and acidic residues" evidence="2">
    <location>
        <begin position="87"/>
        <end position="96"/>
    </location>
</feature>
<dbReference type="Pfam" id="PF13560">
    <property type="entry name" value="HTH_31"/>
    <property type="match status" value="1"/>
</dbReference>
<dbReference type="GO" id="GO:0003677">
    <property type="term" value="F:DNA binding"/>
    <property type="evidence" value="ECO:0007669"/>
    <property type="project" value="UniProtKB-KW"/>
</dbReference>
<dbReference type="Proteomes" id="UP000326702">
    <property type="component" value="Chromosome"/>
</dbReference>
<dbReference type="SUPFAM" id="SSF51182">
    <property type="entry name" value="RmlC-like cupins"/>
    <property type="match status" value="1"/>
</dbReference>
<feature type="domain" description="HTH cro/C1-type" evidence="3">
    <location>
        <begin position="27"/>
        <end position="81"/>
    </location>
</feature>
<dbReference type="InterPro" id="IPR001387">
    <property type="entry name" value="Cro/C1-type_HTH"/>
</dbReference>
<dbReference type="InterPro" id="IPR014710">
    <property type="entry name" value="RmlC-like_jellyroll"/>
</dbReference>
<proteinExistence type="predicted"/>
<evidence type="ECO:0000313" key="5">
    <source>
        <dbReference type="Proteomes" id="UP000326702"/>
    </source>
</evidence>
<dbReference type="CDD" id="cd02209">
    <property type="entry name" value="cupin_XRE_C"/>
    <property type="match status" value="1"/>
</dbReference>
<dbReference type="InterPro" id="IPR010982">
    <property type="entry name" value="Lambda_DNA-bd_dom_sf"/>
</dbReference>
<dbReference type="Gene3D" id="1.10.260.40">
    <property type="entry name" value="lambda repressor-like DNA-binding domains"/>
    <property type="match status" value="1"/>
</dbReference>
<dbReference type="InterPro" id="IPR013096">
    <property type="entry name" value="Cupin_2"/>
</dbReference>
<dbReference type="Gene3D" id="2.60.120.10">
    <property type="entry name" value="Jelly Rolls"/>
    <property type="match status" value="1"/>
</dbReference>
<dbReference type="GO" id="GO:0003700">
    <property type="term" value="F:DNA-binding transcription factor activity"/>
    <property type="evidence" value="ECO:0007669"/>
    <property type="project" value="TreeGrafter"/>
</dbReference>
<feature type="region of interest" description="Disordered" evidence="2">
    <location>
        <begin position="197"/>
        <end position="217"/>
    </location>
</feature>
<evidence type="ECO:0000256" key="1">
    <source>
        <dbReference type="ARBA" id="ARBA00023125"/>
    </source>
</evidence>
<accession>A0A5P9QDN2</accession>